<name>A0A161PCC7_9BACI</name>
<keyword evidence="2" id="KW-0732">Signal</keyword>
<dbReference type="GO" id="GO:0009002">
    <property type="term" value="F:serine-type D-Ala-D-Ala carboxypeptidase activity"/>
    <property type="evidence" value="ECO:0007669"/>
    <property type="project" value="InterPro"/>
</dbReference>
<organism evidence="10 11">
    <name type="scientific">Alkalihalobacillus trypoxylicola</name>
    <dbReference type="NCBI Taxonomy" id="519424"/>
    <lineage>
        <taxon>Bacteria</taxon>
        <taxon>Bacillati</taxon>
        <taxon>Bacillota</taxon>
        <taxon>Bacilli</taxon>
        <taxon>Bacillales</taxon>
        <taxon>Bacillaceae</taxon>
        <taxon>Alkalihalobacillus</taxon>
    </lineage>
</organism>
<dbReference type="GO" id="GO:0071555">
    <property type="term" value="P:cell wall organization"/>
    <property type="evidence" value="ECO:0007669"/>
    <property type="project" value="UniProtKB-KW"/>
</dbReference>
<evidence type="ECO:0000256" key="5">
    <source>
        <dbReference type="ARBA" id="ARBA00022984"/>
    </source>
</evidence>
<keyword evidence="11" id="KW-1185">Reference proteome</keyword>
<evidence type="ECO:0000313" key="10">
    <source>
        <dbReference type="EMBL" id="KYG29539.1"/>
    </source>
</evidence>
<evidence type="ECO:0000256" key="8">
    <source>
        <dbReference type="RuleBase" id="RU004016"/>
    </source>
</evidence>
<dbReference type="InterPro" id="IPR012338">
    <property type="entry name" value="Beta-lactam/transpept-like"/>
</dbReference>
<dbReference type="GO" id="GO:0009252">
    <property type="term" value="P:peptidoglycan biosynthetic process"/>
    <property type="evidence" value="ECO:0007669"/>
    <property type="project" value="UniProtKB-KW"/>
</dbReference>
<evidence type="ECO:0000256" key="6">
    <source>
        <dbReference type="ARBA" id="ARBA00023316"/>
    </source>
</evidence>
<evidence type="ECO:0000256" key="2">
    <source>
        <dbReference type="ARBA" id="ARBA00022729"/>
    </source>
</evidence>
<dbReference type="InterPro" id="IPR018044">
    <property type="entry name" value="Peptidase_S11"/>
</dbReference>
<accession>A0A161PCC7</accession>
<dbReference type="EMBL" id="LTAO01000023">
    <property type="protein sequence ID" value="KYG29539.1"/>
    <property type="molecule type" value="Genomic_DNA"/>
</dbReference>
<dbReference type="STRING" id="519424.AZF04_08445"/>
<dbReference type="GO" id="GO:0008360">
    <property type="term" value="P:regulation of cell shape"/>
    <property type="evidence" value="ECO:0007669"/>
    <property type="project" value="UniProtKB-KW"/>
</dbReference>
<dbReference type="Gene3D" id="3.40.710.10">
    <property type="entry name" value="DD-peptidase/beta-lactamase superfamily"/>
    <property type="match status" value="1"/>
</dbReference>
<keyword evidence="3" id="KW-0378">Hydrolase</keyword>
<evidence type="ECO:0000313" key="11">
    <source>
        <dbReference type="Proteomes" id="UP000075806"/>
    </source>
</evidence>
<dbReference type="PRINTS" id="PR00725">
    <property type="entry name" value="DADACBPTASE1"/>
</dbReference>
<dbReference type="PANTHER" id="PTHR21581:SF11">
    <property type="entry name" value="D-ALANYL-D-ALANINE CARBOXYPEPTIDASE DACA"/>
    <property type="match status" value="1"/>
</dbReference>
<reference evidence="10" key="1">
    <citation type="submission" date="2016-02" db="EMBL/GenBank/DDBJ databases">
        <title>Genome sequence of Bacillus trypoxylicola KCTC 13244(T).</title>
        <authorList>
            <person name="Jeong H."/>
            <person name="Park S.-H."/>
            <person name="Choi S.-K."/>
        </authorList>
    </citation>
    <scope>NUCLEOTIDE SEQUENCE [LARGE SCALE GENOMIC DNA]</scope>
    <source>
        <strain evidence="10">KCTC 13244</strain>
    </source>
</reference>
<sequence>MLEHIELGAVNWNDDVQISSHAVRQEGVKIELIEGDFVSLKDLYMAMRLPSANNATVAIAEHISGSEESFTILMNEKAQELGLSSTQFVNATGLTGHEKSNTMSARDISTLASKLITKYPSVLESSSIPFYTLEYLDQEIETTNHMLTKNSLMFDGLDGLKTGYTNESGFSFIGTAQQNGQRYVTVVLGTPHYDSRFIETKKLLSDAFEEKYVPSIESIIVFLQEIKAKLWLN</sequence>
<protein>
    <recommendedName>
        <fullName evidence="9">Peptidase S11 D-alanyl-D-alanine carboxypeptidase A N-terminal domain-containing protein</fullName>
    </recommendedName>
</protein>
<feature type="binding site" evidence="7">
    <location>
        <position position="161"/>
    </location>
    <ligand>
        <name>substrate</name>
    </ligand>
</feature>
<keyword evidence="4" id="KW-0133">Cell shape</keyword>
<dbReference type="SUPFAM" id="SSF56601">
    <property type="entry name" value="beta-lactamase/transpeptidase-like"/>
    <property type="match status" value="1"/>
</dbReference>
<dbReference type="PANTHER" id="PTHR21581">
    <property type="entry name" value="D-ALANYL-D-ALANINE CARBOXYPEPTIDASE"/>
    <property type="match status" value="1"/>
</dbReference>
<keyword evidence="6" id="KW-0961">Cell wall biogenesis/degradation</keyword>
<proteinExistence type="inferred from homology"/>
<gene>
    <name evidence="10" type="ORF">AZF04_08445</name>
</gene>
<feature type="domain" description="Peptidase S11 D-alanyl-D-alanine carboxypeptidase A N-terminal" evidence="9">
    <location>
        <begin position="5"/>
        <end position="190"/>
    </location>
</feature>
<keyword evidence="5" id="KW-0573">Peptidoglycan synthesis</keyword>
<dbReference type="Proteomes" id="UP000075806">
    <property type="component" value="Unassembled WGS sequence"/>
</dbReference>
<dbReference type="GO" id="GO:0006508">
    <property type="term" value="P:proteolysis"/>
    <property type="evidence" value="ECO:0007669"/>
    <property type="project" value="InterPro"/>
</dbReference>
<evidence type="ECO:0000256" key="3">
    <source>
        <dbReference type="ARBA" id="ARBA00022801"/>
    </source>
</evidence>
<dbReference type="AlphaFoldDB" id="A0A161PCC7"/>
<comment type="caution">
    <text evidence="10">The sequence shown here is derived from an EMBL/GenBank/DDBJ whole genome shotgun (WGS) entry which is preliminary data.</text>
</comment>
<evidence type="ECO:0000259" key="9">
    <source>
        <dbReference type="Pfam" id="PF00768"/>
    </source>
</evidence>
<evidence type="ECO:0000256" key="4">
    <source>
        <dbReference type="ARBA" id="ARBA00022960"/>
    </source>
</evidence>
<comment type="similarity">
    <text evidence="1 8">Belongs to the peptidase S11 family.</text>
</comment>
<dbReference type="InterPro" id="IPR001967">
    <property type="entry name" value="Peptidase_S11_N"/>
</dbReference>
<evidence type="ECO:0000256" key="7">
    <source>
        <dbReference type="PIRSR" id="PIRSR618044-2"/>
    </source>
</evidence>
<dbReference type="Pfam" id="PF00768">
    <property type="entry name" value="Peptidase_S11"/>
    <property type="match status" value="1"/>
</dbReference>
<evidence type="ECO:0000256" key="1">
    <source>
        <dbReference type="ARBA" id="ARBA00007164"/>
    </source>
</evidence>